<evidence type="ECO:0000313" key="2">
    <source>
        <dbReference type="Proteomes" id="UP001500711"/>
    </source>
</evidence>
<accession>A0ABP7CA61</accession>
<reference evidence="2" key="1">
    <citation type="journal article" date="2019" name="Int. J. Syst. Evol. Microbiol.">
        <title>The Global Catalogue of Microorganisms (GCM) 10K type strain sequencing project: providing services to taxonomists for standard genome sequencing and annotation.</title>
        <authorList>
            <consortium name="The Broad Institute Genomics Platform"/>
            <consortium name="The Broad Institute Genome Sequencing Center for Infectious Disease"/>
            <person name="Wu L."/>
            <person name="Ma J."/>
        </authorList>
    </citation>
    <scope>NUCLEOTIDE SEQUENCE [LARGE SCALE GENOMIC DNA]</scope>
    <source>
        <strain evidence="2">JCM 17494</strain>
    </source>
</reference>
<keyword evidence="2" id="KW-1185">Reference proteome</keyword>
<dbReference type="PANTHER" id="PTHR32325">
    <property type="entry name" value="BETA-ELIMINATING LYASE-LIKE PROTEIN-RELATED"/>
    <property type="match status" value="1"/>
</dbReference>
<name>A0ABP7CA61_9PSEU</name>
<organism evidence="1 2">
    <name type="scientific">Lentzea roselyniae</name>
    <dbReference type="NCBI Taxonomy" id="531940"/>
    <lineage>
        <taxon>Bacteria</taxon>
        <taxon>Bacillati</taxon>
        <taxon>Actinomycetota</taxon>
        <taxon>Actinomycetes</taxon>
        <taxon>Pseudonocardiales</taxon>
        <taxon>Pseudonocardiaceae</taxon>
        <taxon>Lentzea</taxon>
    </lineage>
</organism>
<dbReference type="Gene3D" id="3.90.1150.10">
    <property type="entry name" value="Aspartate Aminotransferase, domain 1"/>
    <property type="match status" value="1"/>
</dbReference>
<dbReference type="EMBL" id="BAABBE010000049">
    <property type="protein sequence ID" value="GAA3685081.1"/>
    <property type="molecule type" value="Genomic_DNA"/>
</dbReference>
<dbReference type="SUPFAM" id="SSF53383">
    <property type="entry name" value="PLP-dependent transferases"/>
    <property type="match status" value="1"/>
</dbReference>
<proteinExistence type="predicted"/>
<dbReference type="PANTHER" id="PTHR32325:SF4">
    <property type="entry name" value="TRYPTOPHANASE"/>
    <property type="match status" value="1"/>
</dbReference>
<dbReference type="InterPro" id="IPR015424">
    <property type="entry name" value="PyrdxlP-dep_Trfase"/>
</dbReference>
<gene>
    <name evidence="1" type="ORF">GCM10022267_84850</name>
</gene>
<evidence type="ECO:0000313" key="1">
    <source>
        <dbReference type="EMBL" id="GAA3685081.1"/>
    </source>
</evidence>
<protein>
    <submittedName>
        <fullName evidence="1">Uncharacterized protein</fullName>
    </submittedName>
</protein>
<sequence length="142" mass="15193">MPSATSGGLALDDDPLAQRCMELLVAAEGFTAYGGLAGRNLDVLAIGLAEPTDPDHLAHRKTVAAWFADVLYNVGMPVMLPSGYYAVYLDAGALLPHFSPENLPGVALRANSICKAVSGRWKWARSCSPRRSVRPARPSRET</sequence>
<comment type="caution">
    <text evidence="1">The sequence shown here is derived from an EMBL/GenBank/DDBJ whole genome shotgun (WGS) entry which is preliminary data.</text>
</comment>
<dbReference type="Proteomes" id="UP001500711">
    <property type="component" value="Unassembled WGS sequence"/>
</dbReference>
<dbReference type="InterPro" id="IPR015422">
    <property type="entry name" value="PyrdxlP-dep_Trfase_small"/>
</dbReference>